<keyword evidence="6" id="KW-0975">Bacterial flagellum</keyword>
<keyword evidence="5" id="KW-0964">Secreted</keyword>
<evidence type="ECO:0000259" key="9">
    <source>
        <dbReference type="Pfam" id="PF22638"/>
    </source>
</evidence>
<evidence type="ECO:0000256" key="3">
    <source>
        <dbReference type="ARBA" id="ARBA00009677"/>
    </source>
</evidence>
<keyword evidence="10" id="KW-0966">Cell projection</keyword>
<evidence type="ECO:0000313" key="11">
    <source>
        <dbReference type="Proteomes" id="UP001227126"/>
    </source>
</evidence>
<evidence type="ECO:0000256" key="1">
    <source>
        <dbReference type="ARBA" id="ARBA00004117"/>
    </source>
</evidence>
<keyword evidence="10" id="KW-0969">Cilium</keyword>
<keyword evidence="11" id="KW-1185">Reference proteome</keyword>
<evidence type="ECO:0000256" key="5">
    <source>
        <dbReference type="ARBA" id="ARBA00022525"/>
    </source>
</evidence>
<dbReference type="InterPro" id="IPR010930">
    <property type="entry name" value="Flg_bb/hook_C_dom"/>
</dbReference>
<dbReference type="SUPFAM" id="SSF64518">
    <property type="entry name" value="Phase 1 flagellin"/>
    <property type="match status" value="1"/>
</dbReference>
<evidence type="ECO:0000313" key="10">
    <source>
        <dbReference type="EMBL" id="MDK3071546.1"/>
    </source>
</evidence>
<dbReference type="Pfam" id="PF00460">
    <property type="entry name" value="Flg_bb_rod"/>
    <property type="match status" value="1"/>
</dbReference>
<organism evidence="10 11">
    <name type="scientific">Sedimentitalea xiamensis</name>
    <dbReference type="NCBI Taxonomy" id="3050037"/>
    <lineage>
        <taxon>Bacteria</taxon>
        <taxon>Pseudomonadati</taxon>
        <taxon>Pseudomonadota</taxon>
        <taxon>Alphaproteobacteria</taxon>
        <taxon>Rhodobacterales</taxon>
        <taxon>Paracoccaceae</taxon>
        <taxon>Sedimentitalea</taxon>
    </lineage>
</organism>
<feature type="domain" description="Flagellar hook-associated protein FlgK helical" evidence="9">
    <location>
        <begin position="91"/>
        <end position="308"/>
    </location>
</feature>
<feature type="domain" description="Flagellar basal-body/hook protein C-terminal" evidence="8">
    <location>
        <begin position="442"/>
        <end position="479"/>
    </location>
</feature>
<dbReference type="Pfam" id="PF06429">
    <property type="entry name" value="Flg_bbr_C"/>
    <property type="match status" value="1"/>
</dbReference>
<sequence>MSLSSALSSAMSGLTAAGRASGVVSDNIANVMTPGYSRRTLEVTSSTDTGPGVKIVGVHRHSDPVLVSERRSADSEYANAKLLADFHARFESLVGAPTDSQSIGVHLAEFESSLITAASNPDSTQRLDGVVHAATALSDAINTAASGLAQMRSQADSSISLQVERLNQALQNVQKLNLRITAALSSGSDTASLLDQRQAMVDQINEIVPINQADRDHGQIALYTDGGAILLDGQPATIAFSKANGVTPDMTIGNGGLSGLQINGIPASARAIAGGTLAANFEIRDSLAVSAQADLDAVARDLIERFETASLDPTVAPGSPGLFTDDGAAFDPLLEVGLAGRLGLNSVVDPAQGGESWRLRAGLGAASPGMPGEARLLQAFSGILSETRVPATSVFGTGGTSAAGLSSRLMSRAAQHSHFADQALSFATASKTELTRMELAQGVDTDAELQNLMIIEQAYAANARMIEAVDEMMNTLLRL</sequence>
<protein>
    <recommendedName>
        <fullName evidence="4">Flagellar hook-associated protein 1</fullName>
    </recommendedName>
</protein>
<comment type="subcellular location">
    <subcellularLocation>
        <location evidence="1">Bacterial flagellum basal body</location>
    </subcellularLocation>
    <subcellularLocation>
        <location evidence="2">Secreted</location>
    </subcellularLocation>
</comment>
<dbReference type="NCBIfam" id="TIGR02492">
    <property type="entry name" value="flgK_ends"/>
    <property type="match status" value="1"/>
</dbReference>
<name>A0ABT7F8V6_9RHOB</name>
<gene>
    <name evidence="10" type="primary">flgK</name>
    <name evidence="10" type="ORF">QO034_00355</name>
</gene>
<dbReference type="PANTHER" id="PTHR30033:SF1">
    <property type="entry name" value="FLAGELLAR HOOK-ASSOCIATED PROTEIN 1"/>
    <property type="match status" value="1"/>
</dbReference>
<evidence type="ECO:0000259" key="7">
    <source>
        <dbReference type="Pfam" id="PF00460"/>
    </source>
</evidence>
<comment type="similarity">
    <text evidence="3">Belongs to the flagella basal body rod proteins family.</text>
</comment>
<evidence type="ECO:0000256" key="4">
    <source>
        <dbReference type="ARBA" id="ARBA00016244"/>
    </source>
</evidence>
<evidence type="ECO:0000256" key="6">
    <source>
        <dbReference type="ARBA" id="ARBA00023143"/>
    </source>
</evidence>
<dbReference type="RefSeq" id="WP_284483504.1">
    <property type="nucleotide sequence ID" value="NZ_JASNJE010000001.1"/>
</dbReference>
<dbReference type="Pfam" id="PF22638">
    <property type="entry name" value="FlgK_D1"/>
    <property type="match status" value="1"/>
</dbReference>
<dbReference type="InterPro" id="IPR001444">
    <property type="entry name" value="Flag_bb_rod_N"/>
</dbReference>
<comment type="caution">
    <text evidence="10">The sequence shown here is derived from an EMBL/GenBank/DDBJ whole genome shotgun (WGS) entry which is preliminary data.</text>
</comment>
<dbReference type="EMBL" id="JASNJE010000001">
    <property type="protein sequence ID" value="MDK3071546.1"/>
    <property type="molecule type" value="Genomic_DNA"/>
</dbReference>
<dbReference type="InterPro" id="IPR053927">
    <property type="entry name" value="FlgK_helical"/>
</dbReference>
<proteinExistence type="inferred from homology"/>
<dbReference type="Proteomes" id="UP001227126">
    <property type="component" value="Unassembled WGS sequence"/>
</dbReference>
<evidence type="ECO:0000256" key="2">
    <source>
        <dbReference type="ARBA" id="ARBA00004613"/>
    </source>
</evidence>
<evidence type="ECO:0000259" key="8">
    <source>
        <dbReference type="Pfam" id="PF06429"/>
    </source>
</evidence>
<dbReference type="PANTHER" id="PTHR30033">
    <property type="entry name" value="FLAGELLAR HOOK-ASSOCIATED PROTEIN 1"/>
    <property type="match status" value="1"/>
</dbReference>
<dbReference type="InterPro" id="IPR002371">
    <property type="entry name" value="FlgK"/>
</dbReference>
<reference evidence="10 11" key="1">
    <citation type="submission" date="2023-05" db="EMBL/GenBank/DDBJ databases">
        <title>Sedimentitalea sp. nov. JM2-8.</title>
        <authorList>
            <person name="Huang J."/>
        </authorList>
    </citation>
    <scope>NUCLEOTIDE SEQUENCE [LARGE SCALE GENOMIC DNA]</scope>
    <source>
        <strain evidence="10 11">JM2-8</strain>
    </source>
</reference>
<keyword evidence="10" id="KW-0282">Flagellum</keyword>
<feature type="domain" description="Flagellar basal body rod protein N-terminal" evidence="7">
    <location>
        <begin position="8"/>
        <end position="36"/>
    </location>
</feature>
<accession>A0ABT7F8V6</accession>